<sequence>MDAKSLKIIKGTASNVSNIYNRSGALTKKQSYTLSFKDVPYIKTYTDGNNRSYRFGASQSDGSIENFITAFGNTLEEMTWDGWKKKEVSSWKPNTKWSISVILDTR</sequence>
<gene>
    <name evidence="1" type="ORF">SDC9_195090</name>
</gene>
<proteinExistence type="predicted"/>
<dbReference type="AlphaFoldDB" id="A0A645I8A3"/>
<evidence type="ECO:0000313" key="1">
    <source>
        <dbReference type="EMBL" id="MPN47488.1"/>
    </source>
</evidence>
<organism evidence="1">
    <name type="scientific">bioreactor metagenome</name>
    <dbReference type="NCBI Taxonomy" id="1076179"/>
    <lineage>
        <taxon>unclassified sequences</taxon>
        <taxon>metagenomes</taxon>
        <taxon>ecological metagenomes</taxon>
    </lineage>
</organism>
<dbReference type="EMBL" id="VSSQ01109018">
    <property type="protein sequence ID" value="MPN47488.1"/>
    <property type="molecule type" value="Genomic_DNA"/>
</dbReference>
<protein>
    <submittedName>
        <fullName evidence="1">Uncharacterized protein</fullName>
    </submittedName>
</protein>
<name>A0A645I8A3_9ZZZZ</name>
<comment type="caution">
    <text evidence="1">The sequence shown here is derived from an EMBL/GenBank/DDBJ whole genome shotgun (WGS) entry which is preliminary data.</text>
</comment>
<accession>A0A645I8A3</accession>
<reference evidence="1" key="1">
    <citation type="submission" date="2019-08" db="EMBL/GenBank/DDBJ databases">
        <authorList>
            <person name="Kucharzyk K."/>
            <person name="Murdoch R.W."/>
            <person name="Higgins S."/>
            <person name="Loffler F."/>
        </authorList>
    </citation>
    <scope>NUCLEOTIDE SEQUENCE</scope>
</reference>